<feature type="transmembrane region" description="Helical" evidence="14">
    <location>
        <begin position="624"/>
        <end position="642"/>
    </location>
</feature>
<dbReference type="STRING" id="1851148.SMSP2_01027"/>
<feature type="transmembrane region" description="Helical" evidence="14">
    <location>
        <begin position="77"/>
        <end position="97"/>
    </location>
</feature>
<dbReference type="GO" id="GO:0015824">
    <property type="term" value="P:proline transport"/>
    <property type="evidence" value="ECO:0007669"/>
    <property type="project" value="TreeGrafter"/>
</dbReference>
<evidence type="ECO:0000313" key="15">
    <source>
        <dbReference type="EMBL" id="AQQ70671.1"/>
    </source>
</evidence>
<dbReference type="PROSITE" id="PS50283">
    <property type="entry name" value="NA_SOLUT_SYMP_3"/>
    <property type="match status" value="1"/>
</dbReference>
<feature type="transmembrane region" description="Helical" evidence="14">
    <location>
        <begin position="46"/>
        <end position="71"/>
    </location>
</feature>
<organism evidence="15 16">
    <name type="scientific">Limihaloglobus sulfuriphilus</name>
    <dbReference type="NCBI Taxonomy" id="1851148"/>
    <lineage>
        <taxon>Bacteria</taxon>
        <taxon>Pseudomonadati</taxon>
        <taxon>Planctomycetota</taxon>
        <taxon>Phycisphaerae</taxon>
        <taxon>Sedimentisphaerales</taxon>
        <taxon>Sedimentisphaeraceae</taxon>
        <taxon>Limihaloglobus</taxon>
    </lineage>
</organism>
<keyword evidence="7 14" id="KW-1133">Transmembrane helix</keyword>
<evidence type="ECO:0000256" key="2">
    <source>
        <dbReference type="ARBA" id="ARBA00006434"/>
    </source>
</evidence>
<keyword evidence="3" id="KW-0813">Transport</keyword>
<evidence type="ECO:0000256" key="5">
    <source>
        <dbReference type="ARBA" id="ARBA00022692"/>
    </source>
</evidence>
<feature type="transmembrane region" description="Helical" evidence="14">
    <location>
        <begin position="294"/>
        <end position="312"/>
    </location>
</feature>
<protein>
    <submittedName>
        <fullName evidence="15">Na(+)/glucose symporter</fullName>
    </submittedName>
</protein>
<evidence type="ECO:0000256" key="12">
    <source>
        <dbReference type="ARBA" id="ARBA00033708"/>
    </source>
</evidence>
<comment type="similarity">
    <text evidence="2 13">Belongs to the sodium:solute symporter (SSF) (TC 2.A.21) family.</text>
</comment>
<keyword evidence="4" id="KW-1003">Cell membrane</keyword>
<evidence type="ECO:0000256" key="1">
    <source>
        <dbReference type="ARBA" id="ARBA00004651"/>
    </source>
</evidence>
<dbReference type="PANTHER" id="PTHR48086:SF3">
    <property type="entry name" value="SODIUM_PROLINE SYMPORTER"/>
    <property type="match status" value="1"/>
</dbReference>
<feature type="transmembrane region" description="Helical" evidence="14">
    <location>
        <begin position="449"/>
        <end position="471"/>
    </location>
</feature>
<feature type="transmembrane region" description="Helical" evidence="14">
    <location>
        <begin position="531"/>
        <end position="552"/>
    </location>
</feature>
<keyword evidence="8" id="KW-0915">Sodium</keyword>
<evidence type="ECO:0000256" key="6">
    <source>
        <dbReference type="ARBA" id="ARBA00022847"/>
    </source>
</evidence>
<evidence type="ECO:0000256" key="9">
    <source>
        <dbReference type="ARBA" id="ARBA00023065"/>
    </source>
</evidence>
<evidence type="ECO:0000256" key="7">
    <source>
        <dbReference type="ARBA" id="ARBA00022989"/>
    </source>
</evidence>
<evidence type="ECO:0000256" key="10">
    <source>
        <dbReference type="ARBA" id="ARBA00023136"/>
    </source>
</evidence>
<evidence type="ECO:0000256" key="11">
    <source>
        <dbReference type="ARBA" id="ARBA00023201"/>
    </source>
</evidence>
<feature type="transmembrane region" description="Helical" evidence="14">
    <location>
        <begin position="507"/>
        <end position="525"/>
    </location>
</feature>
<feature type="transmembrane region" description="Helical" evidence="14">
    <location>
        <begin position="125"/>
        <end position="146"/>
    </location>
</feature>
<dbReference type="PANTHER" id="PTHR48086">
    <property type="entry name" value="SODIUM/PROLINE SYMPORTER-RELATED"/>
    <property type="match status" value="1"/>
</dbReference>
<dbReference type="GO" id="GO:0005298">
    <property type="term" value="F:proline:sodium symporter activity"/>
    <property type="evidence" value="ECO:0007669"/>
    <property type="project" value="TreeGrafter"/>
</dbReference>
<feature type="transmembrane region" description="Helical" evidence="14">
    <location>
        <begin position="245"/>
        <end position="262"/>
    </location>
</feature>
<dbReference type="KEGG" id="pbas:SMSP2_01027"/>
<evidence type="ECO:0000256" key="8">
    <source>
        <dbReference type="ARBA" id="ARBA00023053"/>
    </source>
</evidence>
<dbReference type="Proteomes" id="UP000188181">
    <property type="component" value="Chromosome"/>
</dbReference>
<dbReference type="AlphaFoldDB" id="A0A1Q2MDB1"/>
<dbReference type="InterPro" id="IPR050277">
    <property type="entry name" value="Sodium:Solute_Symporter"/>
</dbReference>
<comment type="catalytic activity">
    <reaction evidence="12">
        <text>L-proline(in) + Na(+)(in) = L-proline(out) + Na(+)(out)</text>
        <dbReference type="Rhea" id="RHEA:28967"/>
        <dbReference type="ChEBI" id="CHEBI:29101"/>
        <dbReference type="ChEBI" id="CHEBI:60039"/>
    </reaction>
</comment>
<feature type="transmembrane region" description="Helical" evidence="14">
    <location>
        <begin position="477"/>
        <end position="495"/>
    </location>
</feature>
<proteinExistence type="inferred from homology"/>
<keyword evidence="9" id="KW-0406">Ion transport</keyword>
<dbReference type="EMBL" id="CP019646">
    <property type="protein sequence ID" value="AQQ70671.1"/>
    <property type="molecule type" value="Genomic_DNA"/>
</dbReference>
<feature type="transmembrane region" description="Helical" evidence="14">
    <location>
        <begin position="406"/>
        <end position="428"/>
    </location>
</feature>
<sequence length="669" mass="75483">MNQLNIIDYAVIIGYFAVLVAVGFYFRKMASASMDDYFLGGRKLPWWSLGISGMAAWLDLTGTMLITSFLFLLGPSALFFEIRAGAGLILVFMFIYIGKWHRRSGLMTCAEWMKFRFGTGFWGNFARLAQVFAAMVFGIGTLAYAIKGVGLFFSMFMPFKPSTCALIMLVVTCIYTIQSGFYGVVVTDVFQGFCVLLGSLFILIFAMKMSMGLDIGSIAEQVTGNPNWSATLPSWKVDMPSGYEHYNFLTLVVLYFMFKTVYQGMGMGVDNRYFGAAGERECGMLGFMSGWTMVMRWPLMMGFAILGIILVHETFPSQLVLKDAAELVNQHFISSGEALNPNLWHEKIAEITNNPQNFGSLPEKLHLLLGENWQNKINMVSYEGTVFPERILPAVLKDMIPLGVRGLIMVALMAASMSTINTVINNTATFFTRDIYQGYIKPKAKNAELIYVSWAFGLLLCVVSFVVAFYAANINDIWSWITAGLVGGLAVPQFLRLYWWRFNGAGFAIGLFVGMLAAILQRLFYPQMLEWYQFGLILSLAFAASILGTYLTKPTDMHVLERFYVKTRPFGLWGKFKNCLDEKTRKATEKEHKNDMAAIPFGLVWLMTLLLLPLQLMTFKWGELMITFVIFIGSLVGLYFFWYRHLPPFAPKESKQDKHAVPVDEVLED</sequence>
<keyword evidence="11" id="KW-0739">Sodium transport</keyword>
<name>A0A1Q2MDB1_9BACT</name>
<feature type="transmembrane region" description="Helical" evidence="14">
    <location>
        <begin position="596"/>
        <end position="618"/>
    </location>
</feature>
<dbReference type="GO" id="GO:0015193">
    <property type="term" value="F:L-proline transmembrane transporter activity"/>
    <property type="evidence" value="ECO:0007669"/>
    <property type="project" value="TreeGrafter"/>
</dbReference>
<keyword evidence="5 14" id="KW-0812">Transmembrane</keyword>
<comment type="subcellular location">
    <subcellularLocation>
        <location evidence="1">Cell membrane</location>
        <topology evidence="1">Multi-pass membrane protein</topology>
    </subcellularLocation>
</comment>
<feature type="transmembrane region" description="Helical" evidence="14">
    <location>
        <begin position="158"/>
        <end position="177"/>
    </location>
</feature>
<keyword evidence="10 14" id="KW-0472">Membrane</keyword>
<gene>
    <name evidence="15" type="primary">sglT_13</name>
    <name evidence="15" type="ORF">SMSP2_01027</name>
</gene>
<feature type="transmembrane region" description="Helical" evidence="14">
    <location>
        <begin position="6"/>
        <end position="26"/>
    </location>
</feature>
<evidence type="ECO:0000313" key="16">
    <source>
        <dbReference type="Proteomes" id="UP000188181"/>
    </source>
</evidence>
<reference evidence="16" key="1">
    <citation type="submission" date="2017-02" db="EMBL/GenBank/DDBJ databases">
        <title>Comparative genomics and description of representatives of a novel lineage of planctomycetes thriving in anoxic sediments.</title>
        <authorList>
            <person name="Spring S."/>
            <person name="Bunk B."/>
            <person name="Sproer C."/>
        </authorList>
    </citation>
    <scope>NUCLEOTIDE SEQUENCE [LARGE SCALE GENOMIC DNA]</scope>
    <source>
        <strain evidence="16">SM-Chi-D1</strain>
    </source>
</reference>
<evidence type="ECO:0000256" key="4">
    <source>
        <dbReference type="ARBA" id="ARBA00022475"/>
    </source>
</evidence>
<dbReference type="InterPro" id="IPR001734">
    <property type="entry name" value="Na/solute_symporter"/>
</dbReference>
<evidence type="ECO:0000256" key="13">
    <source>
        <dbReference type="RuleBase" id="RU362091"/>
    </source>
</evidence>
<feature type="transmembrane region" description="Helical" evidence="14">
    <location>
        <begin position="189"/>
        <end position="207"/>
    </location>
</feature>
<accession>A0A1Q2MDB1</accession>
<keyword evidence="6" id="KW-0769">Symport</keyword>
<dbReference type="GO" id="GO:0005886">
    <property type="term" value="C:plasma membrane"/>
    <property type="evidence" value="ECO:0007669"/>
    <property type="project" value="UniProtKB-SubCell"/>
</dbReference>
<dbReference type="RefSeq" id="WP_222566408.1">
    <property type="nucleotide sequence ID" value="NZ_CP019646.1"/>
</dbReference>
<evidence type="ECO:0000256" key="14">
    <source>
        <dbReference type="SAM" id="Phobius"/>
    </source>
</evidence>
<dbReference type="Pfam" id="PF00474">
    <property type="entry name" value="SSF"/>
    <property type="match status" value="2"/>
</dbReference>
<dbReference type="InterPro" id="IPR038377">
    <property type="entry name" value="Na/Glc_symporter_sf"/>
</dbReference>
<dbReference type="Gene3D" id="1.20.1730.10">
    <property type="entry name" value="Sodium/glucose cotransporter"/>
    <property type="match status" value="1"/>
</dbReference>
<keyword evidence="16" id="KW-1185">Reference proteome</keyword>
<evidence type="ECO:0000256" key="3">
    <source>
        <dbReference type="ARBA" id="ARBA00022448"/>
    </source>
</evidence>